<dbReference type="Proteomes" id="UP000291469">
    <property type="component" value="Chromosome"/>
</dbReference>
<evidence type="ECO:0000256" key="1">
    <source>
        <dbReference type="SAM" id="MobiDB-lite"/>
    </source>
</evidence>
<evidence type="ECO:0000259" key="2">
    <source>
        <dbReference type="PROSITE" id="PS50883"/>
    </source>
</evidence>
<dbReference type="KEGG" id="erz:ER308_02960"/>
<sequence>MVHLRRVRPHDRRNRLPQRDRGRTGAMTTDPESMGASGLRAENARLREQLSRAEQHTDAVLLRTTRLAQVVTALEQIGPSGRINRIAGEVAQLFSADIGLLLLGKPDALMVASRWGVPDDELPDGPHRAPDPVVATPTTEPALVGPCGEAPLLCGLENFDVRQVAWIRLHGPEETTGYLLLGRQAEAPFTNSDAHELRAVGARVALTVENEKLQRRTQEQLEQLRILHQLSMSLAGTVDLAEGGRLVADTVVEVAPGAAAALFRRNGQQWQRFAAAGAEVFPEHLDDPPDLEAAELLSVRDGAEEVAVIALCDVPAAGLARALLPHLRDAAGLALGKMLLHEQTARQARHDALTGLPNREHLRQRLETALRQGRTVAVIFLDLDRFKLINDSLGHDVGDELLVEAARRLSDTVRGRDLVARLGGDEFVVLCEGPGSDDEAVSVAQRIAERMAMPFEIAGTSLRISTSQGLAIAGPASTAQTLLRDADAAMYLAKSRGRDRYEIFQDELRVFVTGQLTVEQELRAALSQQRLQLWYEPVTDLRTGAVAALSARLHYEDERGRCVPAADFLSVAEESELIVELGLWALDSACAHIADWRAELGGHEPPRVQLPLTTRQFAREDLVSRIRQALEAHDLPATALGFEIDEHALLQADEDRARHVVGELRRLGMHPALDGFGAGSASLTRLKGWAVRSVTLGDEFARELHEDPDAPVTRAMVQLVHDLGREVTAQRVGDPAQLEALRQAGCDYARGRVFGPPQPPGEIAASLREQLSLTTG</sequence>
<dbReference type="InterPro" id="IPR035919">
    <property type="entry name" value="EAL_sf"/>
</dbReference>
<dbReference type="PROSITE" id="PS50883">
    <property type="entry name" value="EAL"/>
    <property type="match status" value="1"/>
</dbReference>
<dbReference type="Pfam" id="PF00563">
    <property type="entry name" value="EAL"/>
    <property type="match status" value="1"/>
</dbReference>
<dbReference type="SUPFAM" id="SSF55781">
    <property type="entry name" value="GAF domain-like"/>
    <property type="match status" value="1"/>
</dbReference>
<feature type="region of interest" description="Disordered" evidence="1">
    <location>
        <begin position="1"/>
        <end position="38"/>
    </location>
</feature>
<dbReference type="PANTHER" id="PTHR44757:SF2">
    <property type="entry name" value="BIOFILM ARCHITECTURE MAINTENANCE PROTEIN MBAA"/>
    <property type="match status" value="1"/>
</dbReference>
<dbReference type="InterPro" id="IPR029016">
    <property type="entry name" value="GAF-like_dom_sf"/>
</dbReference>
<dbReference type="Gene3D" id="3.30.450.40">
    <property type="match status" value="1"/>
</dbReference>
<dbReference type="OrthoDB" id="5240682at2"/>
<dbReference type="InterPro" id="IPR029787">
    <property type="entry name" value="Nucleotide_cyclase"/>
</dbReference>
<dbReference type="FunFam" id="3.30.70.270:FF:000001">
    <property type="entry name" value="Diguanylate cyclase domain protein"/>
    <property type="match status" value="1"/>
</dbReference>
<evidence type="ECO:0000313" key="5">
    <source>
        <dbReference type="Proteomes" id="UP000291469"/>
    </source>
</evidence>
<evidence type="ECO:0000259" key="3">
    <source>
        <dbReference type="PROSITE" id="PS50887"/>
    </source>
</evidence>
<dbReference type="AlphaFoldDB" id="A0A411YBP1"/>
<accession>A0A411YBP1</accession>
<dbReference type="Gene3D" id="3.30.70.270">
    <property type="match status" value="1"/>
</dbReference>
<keyword evidence="5" id="KW-1185">Reference proteome</keyword>
<dbReference type="SMART" id="SM00052">
    <property type="entry name" value="EAL"/>
    <property type="match status" value="1"/>
</dbReference>
<organism evidence="4 5">
    <name type="scientific">Egibacter rhizosphaerae</name>
    <dbReference type="NCBI Taxonomy" id="1670831"/>
    <lineage>
        <taxon>Bacteria</taxon>
        <taxon>Bacillati</taxon>
        <taxon>Actinomycetota</taxon>
        <taxon>Nitriliruptoria</taxon>
        <taxon>Egibacterales</taxon>
        <taxon>Egibacteraceae</taxon>
        <taxon>Egibacter</taxon>
    </lineage>
</organism>
<dbReference type="Pfam" id="PF00990">
    <property type="entry name" value="GGDEF"/>
    <property type="match status" value="1"/>
</dbReference>
<evidence type="ECO:0000313" key="4">
    <source>
        <dbReference type="EMBL" id="QBI18624.1"/>
    </source>
</evidence>
<dbReference type="EMBL" id="CP036402">
    <property type="protein sequence ID" value="QBI18624.1"/>
    <property type="molecule type" value="Genomic_DNA"/>
</dbReference>
<feature type="compositionally biased region" description="Basic residues" evidence="1">
    <location>
        <begin position="1"/>
        <end position="16"/>
    </location>
</feature>
<dbReference type="InterPro" id="IPR043128">
    <property type="entry name" value="Rev_trsase/Diguanyl_cyclase"/>
</dbReference>
<dbReference type="Gene3D" id="3.20.20.450">
    <property type="entry name" value="EAL domain"/>
    <property type="match status" value="1"/>
</dbReference>
<name>A0A411YBP1_9ACTN</name>
<dbReference type="SUPFAM" id="SSF55073">
    <property type="entry name" value="Nucleotide cyclase"/>
    <property type="match status" value="1"/>
</dbReference>
<dbReference type="CDD" id="cd01948">
    <property type="entry name" value="EAL"/>
    <property type="match status" value="1"/>
</dbReference>
<gene>
    <name evidence="4" type="ORF">ER308_02960</name>
</gene>
<proteinExistence type="predicted"/>
<dbReference type="PROSITE" id="PS50887">
    <property type="entry name" value="GGDEF"/>
    <property type="match status" value="1"/>
</dbReference>
<dbReference type="SUPFAM" id="SSF141868">
    <property type="entry name" value="EAL domain-like"/>
    <property type="match status" value="1"/>
</dbReference>
<dbReference type="NCBIfam" id="TIGR00254">
    <property type="entry name" value="GGDEF"/>
    <property type="match status" value="1"/>
</dbReference>
<feature type="domain" description="EAL" evidence="2">
    <location>
        <begin position="515"/>
        <end position="771"/>
    </location>
</feature>
<dbReference type="CDD" id="cd01949">
    <property type="entry name" value="GGDEF"/>
    <property type="match status" value="1"/>
</dbReference>
<dbReference type="InterPro" id="IPR000160">
    <property type="entry name" value="GGDEF_dom"/>
</dbReference>
<dbReference type="InterPro" id="IPR001633">
    <property type="entry name" value="EAL_dom"/>
</dbReference>
<dbReference type="PANTHER" id="PTHR44757">
    <property type="entry name" value="DIGUANYLATE CYCLASE DGCP"/>
    <property type="match status" value="1"/>
</dbReference>
<protein>
    <submittedName>
        <fullName evidence="4">EAL domain-containing protein</fullName>
    </submittedName>
</protein>
<dbReference type="SMART" id="SM00267">
    <property type="entry name" value="GGDEF"/>
    <property type="match status" value="1"/>
</dbReference>
<feature type="domain" description="GGDEF" evidence="3">
    <location>
        <begin position="374"/>
        <end position="506"/>
    </location>
</feature>
<dbReference type="InterPro" id="IPR052155">
    <property type="entry name" value="Biofilm_reg_signaling"/>
</dbReference>
<reference evidence="4 5" key="1">
    <citation type="submission" date="2019-01" db="EMBL/GenBank/DDBJ databases">
        <title>Egibacter rhizosphaerae EGI 80759T.</title>
        <authorList>
            <person name="Chen D.-D."/>
            <person name="Tian Y."/>
            <person name="Jiao J.-Y."/>
            <person name="Zhang X.-T."/>
            <person name="Zhang Y.-G."/>
            <person name="Zhang Y."/>
            <person name="Xiao M."/>
            <person name="Shu W.-S."/>
            <person name="Li W.-J."/>
        </authorList>
    </citation>
    <scope>NUCLEOTIDE SEQUENCE [LARGE SCALE GENOMIC DNA]</scope>
    <source>
        <strain evidence="4 5">EGI 80759</strain>
    </source>
</reference>